<keyword evidence="4 5" id="KW-0472">Membrane</keyword>
<evidence type="ECO:0000256" key="3">
    <source>
        <dbReference type="ARBA" id="ARBA00022989"/>
    </source>
</evidence>
<evidence type="ECO:0000313" key="7">
    <source>
        <dbReference type="Proteomes" id="UP000315283"/>
    </source>
</evidence>
<comment type="caution">
    <text evidence="6">The sequence shown here is derived from an EMBL/GenBank/DDBJ whole genome shotgun (WGS) entry which is preliminary data.</text>
</comment>
<reference evidence="6 7" key="1">
    <citation type="submission" date="2019-02" db="EMBL/GenBank/DDBJ databases">
        <title>Prokaryotic population dynamics and viral predation in marine succession experiment using metagenomics: the confinement effect.</title>
        <authorList>
            <person name="Haro-Moreno J.M."/>
            <person name="Rodriguez-Valera F."/>
            <person name="Lopez-Perez M."/>
        </authorList>
    </citation>
    <scope>NUCLEOTIDE SEQUENCE [LARGE SCALE GENOMIC DNA]</scope>
    <source>
        <strain evidence="6">MED-G164</strain>
    </source>
</reference>
<dbReference type="InterPro" id="IPR001129">
    <property type="entry name" value="Membr-assoc_MAPEG"/>
</dbReference>
<name>A0A520N764_9GAMM</name>
<feature type="transmembrane region" description="Helical" evidence="5">
    <location>
        <begin position="85"/>
        <end position="102"/>
    </location>
</feature>
<dbReference type="InterPro" id="IPR023352">
    <property type="entry name" value="MAPEG-like_dom_sf"/>
</dbReference>
<evidence type="ECO:0008006" key="8">
    <source>
        <dbReference type="Google" id="ProtNLM"/>
    </source>
</evidence>
<organism evidence="6 7">
    <name type="scientific">SAR86 cluster bacterium</name>
    <dbReference type="NCBI Taxonomy" id="2030880"/>
    <lineage>
        <taxon>Bacteria</taxon>
        <taxon>Pseudomonadati</taxon>
        <taxon>Pseudomonadota</taxon>
        <taxon>Gammaproteobacteria</taxon>
        <taxon>SAR86 cluster</taxon>
    </lineage>
</organism>
<evidence type="ECO:0000256" key="5">
    <source>
        <dbReference type="SAM" id="Phobius"/>
    </source>
</evidence>
<evidence type="ECO:0000256" key="2">
    <source>
        <dbReference type="ARBA" id="ARBA00022692"/>
    </source>
</evidence>
<protein>
    <recommendedName>
        <fullName evidence="8">MAPEG family protein</fullName>
    </recommendedName>
</protein>
<feature type="transmembrane region" description="Helical" evidence="5">
    <location>
        <begin position="108"/>
        <end position="126"/>
    </location>
</feature>
<keyword evidence="2 5" id="KW-0812">Transmembrane</keyword>
<dbReference type="EMBL" id="SHBJ01000001">
    <property type="protein sequence ID" value="RZO29266.1"/>
    <property type="molecule type" value="Genomic_DNA"/>
</dbReference>
<dbReference type="SUPFAM" id="SSF161084">
    <property type="entry name" value="MAPEG domain-like"/>
    <property type="match status" value="1"/>
</dbReference>
<evidence type="ECO:0000256" key="1">
    <source>
        <dbReference type="ARBA" id="ARBA00004370"/>
    </source>
</evidence>
<feature type="transmembrane region" description="Helical" evidence="5">
    <location>
        <begin position="56"/>
        <end position="73"/>
    </location>
</feature>
<proteinExistence type="predicted"/>
<dbReference type="GO" id="GO:0016020">
    <property type="term" value="C:membrane"/>
    <property type="evidence" value="ECO:0007669"/>
    <property type="project" value="UniProtKB-SubCell"/>
</dbReference>
<gene>
    <name evidence="6" type="ORF">EVA97_00040</name>
</gene>
<evidence type="ECO:0000256" key="4">
    <source>
        <dbReference type="ARBA" id="ARBA00023136"/>
    </source>
</evidence>
<dbReference type="Proteomes" id="UP000315283">
    <property type="component" value="Unassembled WGS sequence"/>
</dbReference>
<comment type="subcellular location">
    <subcellularLocation>
        <location evidence="1">Membrane</location>
    </subcellularLocation>
</comment>
<feature type="transmembrane region" description="Helical" evidence="5">
    <location>
        <begin position="5"/>
        <end position="24"/>
    </location>
</feature>
<dbReference type="AlphaFoldDB" id="A0A520N764"/>
<evidence type="ECO:0000313" key="6">
    <source>
        <dbReference type="EMBL" id="RZO29266.1"/>
    </source>
</evidence>
<keyword evidence="3 5" id="KW-1133">Transmembrane helix</keyword>
<dbReference type="Pfam" id="PF01124">
    <property type="entry name" value="MAPEG"/>
    <property type="match status" value="1"/>
</dbReference>
<accession>A0A520N764</accession>
<sequence length="127" mass="14238">MVDLIICVGFFYIAHLFFTMSFSLHKVPFLDWTHTGGDISGMSDLSSRMSVASDNLRQTLPIFMTFAVLSVVMDVDNLMLAKTWFGIRIVYLIGAAINLYSIPIIRPVIWIPSIVVLVMMGLNLYTG</sequence>